<keyword evidence="4" id="KW-0862">Zinc</keyword>
<dbReference type="InterPro" id="IPR038028">
    <property type="entry name" value="BPTF"/>
</dbReference>
<keyword evidence="3 6" id="KW-0863">Zinc-finger</keyword>
<evidence type="ECO:0000256" key="3">
    <source>
        <dbReference type="ARBA" id="ARBA00022771"/>
    </source>
</evidence>
<comment type="subcellular location">
    <subcellularLocation>
        <location evidence="1">Nucleus</location>
    </subcellularLocation>
</comment>
<comment type="caution">
    <text evidence="10">The sequence shown here is derived from an EMBL/GenBank/DDBJ whole genome shotgun (WGS) entry which is preliminary data.</text>
</comment>
<dbReference type="InterPro" id="IPR013083">
    <property type="entry name" value="Znf_RING/FYVE/PHD"/>
</dbReference>
<protein>
    <recommendedName>
        <fullName evidence="12">Nucleosome-remodeling factor subunit BPTF</fullName>
    </recommendedName>
</protein>
<feature type="region of interest" description="Disordered" evidence="7">
    <location>
        <begin position="669"/>
        <end position="746"/>
    </location>
</feature>
<evidence type="ECO:0000256" key="1">
    <source>
        <dbReference type="ARBA" id="ARBA00004123"/>
    </source>
</evidence>
<dbReference type="InterPro" id="IPR001965">
    <property type="entry name" value="Znf_PHD"/>
</dbReference>
<keyword evidence="5" id="KW-0539">Nucleus</keyword>
<evidence type="ECO:0000256" key="7">
    <source>
        <dbReference type="SAM" id="MobiDB-lite"/>
    </source>
</evidence>
<dbReference type="InterPro" id="IPR028941">
    <property type="entry name" value="WHIM2_dom"/>
</dbReference>
<dbReference type="PANTHER" id="PTHR45975:SF2">
    <property type="entry name" value="NUCLEOSOME-REMODELING FACTOR SUBUNIT BPTF"/>
    <property type="match status" value="1"/>
</dbReference>
<feature type="region of interest" description="Disordered" evidence="7">
    <location>
        <begin position="997"/>
        <end position="1116"/>
    </location>
</feature>
<reference evidence="10 11" key="1">
    <citation type="submission" date="2022-12" db="EMBL/GenBank/DDBJ databases">
        <title>Chromosome-level genome of Tegillarca granosa.</title>
        <authorList>
            <person name="Kim J."/>
        </authorList>
    </citation>
    <scope>NUCLEOTIDE SEQUENCE [LARGE SCALE GENOMIC DNA]</scope>
    <source>
        <strain evidence="10">Teg-2019</strain>
        <tissue evidence="10">Adductor muscle</tissue>
    </source>
</reference>
<evidence type="ECO:0000256" key="5">
    <source>
        <dbReference type="ARBA" id="ARBA00023242"/>
    </source>
</evidence>
<dbReference type="InterPro" id="IPR019786">
    <property type="entry name" value="Zinc_finger_PHD-type_CS"/>
</dbReference>
<feature type="compositionally biased region" description="Basic residues" evidence="7">
    <location>
        <begin position="1"/>
        <end position="12"/>
    </location>
</feature>
<dbReference type="PANTHER" id="PTHR45975">
    <property type="entry name" value="NUCLEOSOME-REMODELING FACTOR SUBUNIT BPTF"/>
    <property type="match status" value="1"/>
</dbReference>
<organism evidence="10 11">
    <name type="scientific">Tegillarca granosa</name>
    <name type="common">Malaysian cockle</name>
    <name type="synonym">Anadara granosa</name>
    <dbReference type="NCBI Taxonomy" id="220873"/>
    <lineage>
        <taxon>Eukaryota</taxon>
        <taxon>Metazoa</taxon>
        <taxon>Spiralia</taxon>
        <taxon>Lophotrochozoa</taxon>
        <taxon>Mollusca</taxon>
        <taxon>Bivalvia</taxon>
        <taxon>Autobranchia</taxon>
        <taxon>Pteriomorphia</taxon>
        <taxon>Arcoida</taxon>
        <taxon>Arcoidea</taxon>
        <taxon>Arcidae</taxon>
        <taxon>Tegillarca</taxon>
    </lineage>
</organism>
<evidence type="ECO:0000259" key="8">
    <source>
        <dbReference type="PROSITE" id="PS50016"/>
    </source>
</evidence>
<gene>
    <name evidence="10" type="ORF">KUTeg_004423</name>
</gene>
<dbReference type="SMART" id="SM00571">
    <property type="entry name" value="DDT"/>
    <property type="match status" value="1"/>
</dbReference>
<feature type="compositionally biased region" description="Basic and acidic residues" evidence="7">
    <location>
        <begin position="923"/>
        <end position="938"/>
    </location>
</feature>
<dbReference type="Pfam" id="PF00628">
    <property type="entry name" value="PHD"/>
    <property type="match status" value="1"/>
</dbReference>
<feature type="region of interest" description="Disordered" evidence="7">
    <location>
        <begin position="1"/>
        <end position="136"/>
    </location>
</feature>
<dbReference type="Proteomes" id="UP001217089">
    <property type="component" value="Unassembled WGS sequence"/>
</dbReference>
<dbReference type="InterPro" id="IPR018501">
    <property type="entry name" value="DDT_dom"/>
</dbReference>
<keyword evidence="2" id="KW-0479">Metal-binding</keyword>
<feature type="region of interest" description="Disordered" evidence="7">
    <location>
        <begin position="923"/>
        <end position="946"/>
    </location>
</feature>
<evidence type="ECO:0000256" key="2">
    <source>
        <dbReference type="ARBA" id="ARBA00022723"/>
    </source>
</evidence>
<dbReference type="PROSITE" id="PS50827">
    <property type="entry name" value="DDT"/>
    <property type="match status" value="1"/>
</dbReference>
<dbReference type="InterPro" id="IPR019787">
    <property type="entry name" value="Znf_PHD-finger"/>
</dbReference>
<dbReference type="SMART" id="SM00249">
    <property type="entry name" value="PHD"/>
    <property type="match status" value="1"/>
</dbReference>
<feature type="compositionally biased region" description="Polar residues" evidence="7">
    <location>
        <begin position="720"/>
        <end position="735"/>
    </location>
</feature>
<dbReference type="PROSITE" id="PS01359">
    <property type="entry name" value="ZF_PHD_1"/>
    <property type="match status" value="1"/>
</dbReference>
<keyword evidence="11" id="KW-1185">Reference proteome</keyword>
<dbReference type="Pfam" id="PF02791">
    <property type="entry name" value="DDT"/>
    <property type="match status" value="1"/>
</dbReference>
<evidence type="ECO:0008006" key="12">
    <source>
        <dbReference type="Google" id="ProtNLM"/>
    </source>
</evidence>
<dbReference type="PROSITE" id="PS50016">
    <property type="entry name" value="ZF_PHD_2"/>
    <property type="match status" value="1"/>
</dbReference>
<evidence type="ECO:0000256" key="4">
    <source>
        <dbReference type="ARBA" id="ARBA00022833"/>
    </source>
</evidence>
<accession>A0ABQ9FTL9</accession>
<feature type="compositionally biased region" description="Low complexity" evidence="7">
    <location>
        <begin position="999"/>
        <end position="1008"/>
    </location>
</feature>
<feature type="domain" description="DDT" evidence="9">
    <location>
        <begin position="178"/>
        <end position="238"/>
    </location>
</feature>
<dbReference type="SUPFAM" id="SSF57903">
    <property type="entry name" value="FYVE/PHD zinc finger"/>
    <property type="match status" value="1"/>
</dbReference>
<dbReference type="CDD" id="cd15559">
    <property type="entry name" value="PHD1_BPTF"/>
    <property type="match status" value="1"/>
</dbReference>
<feature type="compositionally biased region" description="Low complexity" evidence="7">
    <location>
        <begin position="736"/>
        <end position="746"/>
    </location>
</feature>
<feature type="compositionally biased region" description="Acidic residues" evidence="7">
    <location>
        <begin position="118"/>
        <end position="130"/>
    </location>
</feature>
<feature type="compositionally biased region" description="Basic and acidic residues" evidence="7">
    <location>
        <begin position="65"/>
        <end position="81"/>
    </location>
</feature>
<evidence type="ECO:0000313" key="10">
    <source>
        <dbReference type="EMBL" id="KAJ8319332.1"/>
    </source>
</evidence>
<dbReference type="InterPro" id="IPR011011">
    <property type="entry name" value="Znf_FYVE_PHD"/>
</dbReference>
<evidence type="ECO:0000259" key="9">
    <source>
        <dbReference type="PROSITE" id="PS50827"/>
    </source>
</evidence>
<feature type="compositionally biased region" description="Polar residues" evidence="7">
    <location>
        <begin position="32"/>
        <end position="59"/>
    </location>
</feature>
<feature type="compositionally biased region" description="Basic and acidic residues" evidence="7">
    <location>
        <begin position="1018"/>
        <end position="1073"/>
    </location>
</feature>
<feature type="compositionally biased region" description="Acidic residues" evidence="7">
    <location>
        <begin position="95"/>
        <end position="109"/>
    </location>
</feature>
<evidence type="ECO:0000256" key="6">
    <source>
        <dbReference type="PROSITE-ProRule" id="PRU00146"/>
    </source>
</evidence>
<dbReference type="Pfam" id="PF15613">
    <property type="entry name" value="WSD"/>
    <property type="match status" value="1"/>
</dbReference>
<dbReference type="EMBL" id="JARBDR010000214">
    <property type="protein sequence ID" value="KAJ8319332.1"/>
    <property type="molecule type" value="Genomic_DNA"/>
</dbReference>
<proteinExistence type="predicted"/>
<sequence length="1228" mass="138942">MSTRGRRARGRPPKTTLISSRNKANFLRKPTAYQTPGGTSSDPNSRSSTPVSGQGTPTRGNGRGRSREAAQKGREFIHHLFDEDDSASRSSIGDVDADESSDVLDDIEALDNSRDSDTDYEDSDSNDSDDSYSTLGSSTGRRKLFSVFRRPKSPVFPEDREIPPLVLPSSSSDLLIPSESLMECLSVYEVLRHFRTILRLSPFIFEDLCAALVHDDISTILNEIHITLIKAMLREEDGNNTTFGPSDLKDSINVYLYFLDAMTWPEIVRGYLETDNKYNEHCEAISVLQQQDFPFVSFTDRLKVLRVLTDLYLSTNSVREEIMNEGNIHYDDHCRSCHKLGDLLCCETCSAVYHLACVEPPMQEVPEEDWVCSICKAHQVKGVTDCISEAEKSGLLCRQEPLGYDRHGRKYWFLVRRIIVEGENEVWYYSTKAQFDELMEVLDKDEWERDLVMGLNEFKDDIIKQMMVNEELTNAHKGNRKSALEETSESTVVTTASTTKIVNSTTDSYQGNKESTINHQELIETTTVTTTTTTMTKSVSSVSVTESLTQEEPMEIDNKLDIESNKNCEMSDVNTEDSIKDEPLVKSTSEKQENINTNSQTAKTLEIKNFNSLNPKSDAKPTILNVQSVCPNVKPTVLKVTNDELANKKTPQTRTVLIVNRDGNKVTLAVSKQPIDGTDQNKESNQSGDKDDSDTVTEQSSSSTSTTVTSTAEARKIVTRSKTGSLTPKQFSDSVTTTSGSFKKMSSSTSDDVLVINKDGDITRVTRSKSASTLVSHQYFKLGLENNFKTYQNQYSTNNLALNKHQHNEERDKRRYLSHKFSLTQLSEFKWNGAVTGRKSIVLQTLMMTIIQLESSIPSSFLHPNWALHRTSWNSAVHLCKTPGDFGLALAILEACMKPVIFNPVWVESLGHTRLNKITSLDREEMKKKEKESRKRREEDEESRPLVWKQKGEEYRVTGGQGWMWISNTYTQNAVSQDTVGLRAVARKMWARKRKAVESVSKSISPSSNTVTDVGSQDGEKPEKMDSESDNKTESAIKMEVIPKSEKEHQGKDVEDEKCEMKEDVNSNIDEMKSSSNNSVEENKEIKTENNQNEMDVSEIKQEKEEKMNVDVESVSPLKKTDNVSKTSIKEETLGSKSLFENNKISCDIFNSTLPPKLENVEFVDVSKSLMDRTHYPKITKPYAKLDLLLQKRLKQEEIENKQRQALQQQINWKLKVQNACWKRRIKF</sequence>
<evidence type="ECO:0000313" key="11">
    <source>
        <dbReference type="Proteomes" id="UP001217089"/>
    </source>
</evidence>
<feature type="compositionally biased region" description="Basic and acidic residues" evidence="7">
    <location>
        <begin position="1098"/>
        <end position="1110"/>
    </location>
</feature>
<feature type="compositionally biased region" description="Low complexity" evidence="7">
    <location>
        <begin position="696"/>
        <end position="711"/>
    </location>
</feature>
<name>A0ABQ9FTL9_TEGGR</name>
<dbReference type="Gene3D" id="3.30.40.10">
    <property type="entry name" value="Zinc/RING finger domain, C3HC4 (zinc finger)"/>
    <property type="match status" value="1"/>
</dbReference>
<feature type="domain" description="PHD-type" evidence="8">
    <location>
        <begin position="331"/>
        <end position="378"/>
    </location>
</feature>